<organism evidence="2 3">
    <name type="scientific">Trapa natans</name>
    <name type="common">Water chestnut</name>
    <dbReference type="NCBI Taxonomy" id="22666"/>
    <lineage>
        <taxon>Eukaryota</taxon>
        <taxon>Viridiplantae</taxon>
        <taxon>Streptophyta</taxon>
        <taxon>Embryophyta</taxon>
        <taxon>Tracheophyta</taxon>
        <taxon>Spermatophyta</taxon>
        <taxon>Magnoliopsida</taxon>
        <taxon>eudicotyledons</taxon>
        <taxon>Gunneridae</taxon>
        <taxon>Pentapetalae</taxon>
        <taxon>rosids</taxon>
        <taxon>malvids</taxon>
        <taxon>Myrtales</taxon>
        <taxon>Lythraceae</taxon>
        <taxon>Trapa</taxon>
    </lineage>
</organism>
<reference evidence="2 3" key="1">
    <citation type="journal article" date="2023" name="Hortic Res">
        <title>Pangenome of water caltrop reveals structural variations and asymmetric subgenome divergence after allopolyploidization.</title>
        <authorList>
            <person name="Zhang X."/>
            <person name="Chen Y."/>
            <person name="Wang L."/>
            <person name="Yuan Y."/>
            <person name="Fang M."/>
            <person name="Shi L."/>
            <person name="Lu R."/>
            <person name="Comes H.P."/>
            <person name="Ma Y."/>
            <person name="Chen Y."/>
            <person name="Huang G."/>
            <person name="Zhou Y."/>
            <person name="Zheng Z."/>
            <person name="Qiu Y."/>
        </authorList>
    </citation>
    <scope>NUCLEOTIDE SEQUENCE [LARGE SCALE GENOMIC DNA]</scope>
    <source>
        <strain evidence="2">F231</strain>
    </source>
</reference>
<comment type="caution">
    <text evidence="2">The sequence shown here is derived from an EMBL/GenBank/DDBJ whole genome shotgun (WGS) entry which is preliminary data.</text>
</comment>
<dbReference type="EMBL" id="JAXQNO010000001">
    <property type="protein sequence ID" value="KAK4804667.1"/>
    <property type="molecule type" value="Genomic_DNA"/>
</dbReference>
<feature type="compositionally biased region" description="Basic and acidic residues" evidence="1">
    <location>
        <begin position="115"/>
        <end position="125"/>
    </location>
</feature>
<sequence length="170" mass="19060">MLNIDLVPDYGGWGLGSYLLSTEGKVKKVELGEQPLDLVVQTQRQPEEHNRTKNGKLKMVGTNSSSKGGLTGHEGAPDSREGSESSRELRGNKGSNMGGHKSPVRSSPTKRKYRIERSRMEELTRGADNGSQDDNRPKVKERATMARARDYREYRDSLRGNETRLRKLDC</sequence>
<dbReference type="Proteomes" id="UP001346149">
    <property type="component" value="Unassembled WGS sequence"/>
</dbReference>
<feature type="region of interest" description="Disordered" evidence="1">
    <location>
        <begin position="39"/>
        <end position="154"/>
    </location>
</feature>
<evidence type="ECO:0000313" key="3">
    <source>
        <dbReference type="Proteomes" id="UP001346149"/>
    </source>
</evidence>
<accession>A0AAN7MVC0</accession>
<gene>
    <name evidence="2" type="ORF">SAY86_004484</name>
</gene>
<evidence type="ECO:0000313" key="2">
    <source>
        <dbReference type="EMBL" id="KAK4804667.1"/>
    </source>
</evidence>
<protein>
    <submittedName>
        <fullName evidence="2">Uncharacterized protein</fullName>
    </submittedName>
</protein>
<proteinExistence type="predicted"/>
<keyword evidence="3" id="KW-1185">Reference proteome</keyword>
<dbReference type="AlphaFoldDB" id="A0AAN7MVC0"/>
<evidence type="ECO:0000256" key="1">
    <source>
        <dbReference type="SAM" id="MobiDB-lite"/>
    </source>
</evidence>
<name>A0AAN7MVC0_TRANT</name>
<feature type="compositionally biased region" description="Basic and acidic residues" evidence="1">
    <location>
        <begin position="75"/>
        <end position="91"/>
    </location>
</feature>
<feature type="compositionally biased region" description="Basic and acidic residues" evidence="1">
    <location>
        <begin position="133"/>
        <end position="154"/>
    </location>
</feature>